<keyword evidence="2" id="KW-1185">Reference proteome</keyword>
<gene>
    <name evidence="1" type="ORF">Cylst_0195</name>
</gene>
<organism evidence="1 2">
    <name type="scientific">Cylindrospermum stagnale PCC 7417</name>
    <dbReference type="NCBI Taxonomy" id="56107"/>
    <lineage>
        <taxon>Bacteria</taxon>
        <taxon>Bacillati</taxon>
        <taxon>Cyanobacteriota</taxon>
        <taxon>Cyanophyceae</taxon>
        <taxon>Nostocales</taxon>
        <taxon>Nostocaceae</taxon>
        <taxon>Cylindrospermum</taxon>
    </lineage>
</organism>
<name>K9WS35_9NOST</name>
<proteinExistence type="predicted"/>
<evidence type="ECO:0000313" key="1">
    <source>
        <dbReference type="EMBL" id="AFZ22571.1"/>
    </source>
</evidence>
<reference evidence="1 2" key="1">
    <citation type="submission" date="2012-06" db="EMBL/GenBank/DDBJ databases">
        <title>Finished chromosome of genome of Cylindrospermum stagnale PCC 7417.</title>
        <authorList>
            <consortium name="US DOE Joint Genome Institute"/>
            <person name="Gugger M."/>
            <person name="Coursin T."/>
            <person name="Rippka R."/>
            <person name="Tandeau De Marsac N."/>
            <person name="Huntemann M."/>
            <person name="Wei C.-L."/>
            <person name="Han J."/>
            <person name="Detter J.C."/>
            <person name="Han C."/>
            <person name="Tapia R."/>
            <person name="Chen A."/>
            <person name="Kyrpides N."/>
            <person name="Mavromatis K."/>
            <person name="Markowitz V."/>
            <person name="Szeto E."/>
            <person name="Ivanova N."/>
            <person name="Pagani I."/>
            <person name="Pati A."/>
            <person name="Goodwin L."/>
            <person name="Nordberg H.P."/>
            <person name="Cantor M.N."/>
            <person name="Hua S.X."/>
            <person name="Woyke T."/>
            <person name="Kerfeld C.A."/>
        </authorList>
    </citation>
    <scope>NUCLEOTIDE SEQUENCE [LARGE SCALE GENOMIC DNA]</scope>
    <source>
        <strain evidence="1 2">PCC 7417</strain>
    </source>
</reference>
<sequence>MTTINKIDLQVLVQLLQRANLISGNGWIFQPDRSTVCSMRKLSAEVRADLASQLQLFYTKNYMKPIALHQSQGQSVRAIEIGYCE</sequence>
<accession>K9WS35</accession>
<dbReference type="EMBL" id="CP003642">
    <property type="protein sequence ID" value="AFZ22571.1"/>
    <property type="molecule type" value="Genomic_DNA"/>
</dbReference>
<evidence type="ECO:0000313" key="2">
    <source>
        <dbReference type="Proteomes" id="UP000010475"/>
    </source>
</evidence>
<dbReference type="STRING" id="56107.Cylst_0195"/>
<protein>
    <submittedName>
        <fullName evidence="1">Uncharacterized protein</fullName>
    </submittedName>
</protein>
<dbReference type="HOGENOM" id="CLU_2507135_0_0_3"/>
<dbReference type="KEGG" id="csg:Cylst_0195"/>
<dbReference type="Proteomes" id="UP000010475">
    <property type="component" value="Chromosome"/>
</dbReference>
<dbReference type="AlphaFoldDB" id="K9WS35"/>